<dbReference type="AlphaFoldDB" id="A0A146K2K9"/>
<name>A0A146K2K9_9EUKA</name>
<gene>
    <name evidence="1" type="ORF">TPC1_17592</name>
</gene>
<feature type="non-terminal residue" evidence="1">
    <location>
        <position position="216"/>
    </location>
</feature>
<evidence type="ECO:0000313" key="1">
    <source>
        <dbReference type="EMBL" id="JAP90947.1"/>
    </source>
</evidence>
<organism evidence="1">
    <name type="scientific">Trepomonas sp. PC1</name>
    <dbReference type="NCBI Taxonomy" id="1076344"/>
    <lineage>
        <taxon>Eukaryota</taxon>
        <taxon>Metamonada</taxon>
        <taxon>Diplomonadida</taxon>
        <taxon>Hexamitidae</taxon>
        <taxon>Hexamitinae</taxon>
        <taxon>Trepomonas</taxon>
    </lineage>
</organism>
<dbReference type="EMBL" id="GDID01005659">
    <property type="protein sequence ID" value="JAP90947.1"/>
    <property type="molecule type" value="Transcribed_RNA"/>
</dbReference>
<reference evidence="1" key="1">
    <citation type="submission" date="2015-07" db="EMBL/GenBank/DDBJ databases">
        <title>Adaptation to a free-living lifestyle via gene acquisitions in the diplomonad Trepomonas sp. PC1.</title>
        <authorList>
            <person name="Xu F."/>
            <person name="Jerlstrom-Hultqvist J."/>
            <person name="Kolisko M."/>
            <person name="Simpson A.G.B."/>
            <person name="Roger A.J."/>
            <person name="Svard S.G."/>
            <person name="Andersson J.O."/>
        </authorList>
    </citation>
    <scope>NUCLEOTIDE SEQUENCE</scope>
    <source>
        <strain evidence="1">PC1</strain>
    </source>
</reference>
<accession>A0A146K2K9</accession>
<protein>
    <submittedName>
        <fullName evidence="1">Uncharacterized protein</fullName>
    </submittedName>
</protein>
<feature type="non-terminal residue" evidence="1">
    <location>
        <position position="1"/>
    </location>
</feature>
<proteinExistence type="predicted"/>
<sequence>KYSTQKFLLQSELDYLRLCSQPHIRQAQILTILQTESKIYDQFLDQLIELKNGNKYIAFGFITENSQAQIDAFINRRPFFEDFNFIYLSERIKQLIPKMEYPSSFVISAKNEIVYFGLLMKSNSSFIHLYNKPYLEAINLKRFHRPQNIISNKQVSYLFSGLSKSQTCSLPPLKPIFSQQQEYEKLMLSKGYQRHPALENLGFAKCKNYGKIIHKQ</sequence>